<comment type="caution">
    <text evidence="2">The sequence shown here is derived from an EMBL/GenBank/DDBJ whole genome shotgun (WGS) entry which is preliminary data.</text>
</comment>
<keyword evidence="3" id="KW-1185">Reference proteome</keyword>
<organism evidence="2 3">
    <name type="scientific">Neonectria magnoliae</name>
    <dbReference type="NCBI Taxonomy" id="2732573"/>
    <lineage>
        <taxon>Eukaryota</taxon>
        <taxon>Fungi</taxon>
        <taxon>Dikarya</taxon>
        <taxon>Ascomycota</taxon>
        <taxon>Pezizomycotina</taxon>
        <taxon>Sordariomycetes</taxon>
        <taxon>Hypocreomycetidae</taxon>
        <taxon>Hypocreales</taxon>
        <taxon>Nectriaceae</taxon>
        <taxon>Neonectria</taxon>
    </lineage>
</organism>
<name>A0ABR1I1H7_9HYPO</name>
<sequence>MGITKCRGQRYLWVDRLCIIQDDNAAVHRSLNAIHQIFAKSALCLVALAGQDANHGLRGFRGISAPRSVDHVAFDMAGGDKLSWFNKPGPVWDRSYDGDADNVDARPKRDVGSIWNERGWTYQEFIFAKRRLVFTDGPLRWVCLGGSLREEALVAVGPDSLVQMPSVYRMEQPYPGLDGWASLIASAFNERHLRYQEDALRAFLGVQNFMSGYFLGGLNYGHPDIFFDYSLVWEPLNDVERRVASVVLPPEEDNLPSWSWLGWQGAFYFVCDSEYECIGTCDGIVEPVTQWFAMQSPSTPPAERRAINCRWHQYKTLAQNDPGHVPKGWNRVDSGSGPPVYEFGDQRFRYPIPPPPSTEASEPAVQLQFLFAKTYRAFFVPRRIRPEFNNSPQFERLMELYSNTEELAGVLRVHKKLDIDRFLAHGTAEFVAVAKGWTTEFSDYLMAPDEIEELRRRPGDRPRSACYFGLCIRWENGVARRQGTGKILTDLLERDQEHVDLVLG</sequence>
<evidence type="ECO:0000313" key="2">
    <source>
        <dbReference type="EMBL" id="KAK7427373.1"/>
    </source>
</evidence>
<dbReference type="Proteomes" id="UP001498421">
    <property type="component" value="Unassembled WGS sequence"/>
</dbReference>
<dbReference type="PANTHER" id="PTHR33112">
    <property type="entry name" value="DOMAIN PROTEIN, PUTATIVE-RELATED"/>
    <property type="match status" value="1"/>
</dbReference>
<evidence type="ECO:0000313" key="3">
    <source>
        <dbReference type="Proteomes" id="UP001498421"/>
    </source>
</evidence>
<dbReference type="EMBL" id="JAZAVK010000054">
    <property type="protein sequence ID" value="KAK7427373.1"/>
    <property type="molecule type" value="Genomic_DNA"/>
</dbReference>
<reference evidence="2 3" key="1">
    <citation type="journal article" date="2025" name="Microbiol. Resour. Announc.">
        <title>Draft genome sequences for Neonectria magnoliae and Neonectria punicea, canker pathogens of Liriodendron tulipifera and Acer saccharum in West Virginia.</title>
        <authorList>
            <person name="Petronek H.M."/>
            <person name="Kasson M.T."/>
            <person name="Metheny A.M."/>
            <person name="Stauder C.M."/>
            <person name="Lovett B."/>
            <person name="Lynch S.C."/>
            <person name="Garnas J.R."/>
            <person name="Kasson L.R."/>
            <person name="Stajich J.E."/>
        </authorList>
    </citation>
    <scope>NUCLEOTIDE SEQUENCE [LARGE SCALE GENOMIC DNA]</scope>
    <source>
        <strain evidence="2 3">NRRL 64651</strain>
    </source>
</reference>
<dbReference type="PANTHER" id="PTHR33112:SF1">
    <property type="entry name" value="HETEROKARYON INCOMPATIBILITY DOMAIN-CONTAINING PROTEIN"/>
    <property type="match status" value="1"/>
</dbReference>
<dbReference type="Pfam" id="PF06985">
    <property type="entry name" value="HET"/>
    <property type="match status" value="1"/>
</dbReference>
<accession>A0ABR1I1H7</accession>
<feature type="domain" description="Heterokaryon incompatibility" evidence="1">
    <location>
        <begin position="4"/>
        <end position="124"/>
    </location>
</feature>
<proteinExistence type="predicted"/>
<evidence type="ECO:0000259" key="1">
    <source>
        <dbReference type="Pfam" id="PF06985"/>
    </source>
</evidence>
<protein>
    <recommendedName>
        <fullName evidence="1">Heterokaryon incompatibility domain-containing protein</fullName>
    </recommendedName>
</protein>
<gene>
    <name evidence="2" type="ORF">QQZ08_006142</name>
</gene>
<dbReference type="InterPro" id="IPR010730">
    <property type="entry name" value="HET"/>
</dbReference>